<reference evidence="2 3" key="1">
    <citation type="submission" date="2023-12" db="EMBL/GenBank/DDBJ databases">
        <title>Novel species of the genus Arcicella isolated from rivers.</title>
        <authorList>
            <person name="Lu H."/>
        </authorList>
    </citation>
    <scope>NUCLEOTIDE SEQUENCE [LARGE SCALE GENOMIC DNA]</scope>
    <source>
        <strain evidence="2 3">LMG 21963</strain>
    </source>
</reference>
<gene>
    <name evidence="2" type="ORF">VB264_17840</name>
</gene>
<dbReference type="Proteomes" id="UP001304671">
    <property type="component" value="Unassembled WGS sequence"/>
</dbReference>
<protein>
    <submittedName>
        <fullName evidence="2">Glycan-binding surface protein</fullName>
    </submittedName>
</protein>
<accession>A0ABU5QRG6</accession>
<organism evidence="2 3">
    <name type="scientific">Arcicella aquatica</name>
    <dbReference type="NCBI Taxonomy" id="217141"/>
    <lineage>
        <taxon>Bacteria</taxon>
        <taxon>Pseudomonadati</taxon>
        <taxon>Bacteroidota</taxon>
        <taxon>Cytophagia</taxon>
        <taxon>Cytophagales</taxon>
        <taxon>Flectobacillaceae</taxon>
        <taxon>Arcicella</taxon>
    </lineage>
</organism>
<evidence type="ECO:0000259" key="1">
    <source>
        <dbReference type="Pfam" id="PF18329"/>
    </source>
</evidence>
<dbReference type="Gene3D" id="2.60.40.10">
    <property type="entry name" value="Immunoglobulins"/>
    <property type="match status" value="2"/>
</dbReference>
<dbReference type="Pfam" id="PF18329">
    <property type="entry name" value="SGBP_B_XBD"/>
    <property type="match status" value="1"/>
</dbReference>
<dbReference type="InterPro" id="IPR040475">
    <property type="entry name" value="SGBP_B_XBD"/>
</dbReference>
<comment type="caution">
    <text evidence="2">The sequence shown here is derived from an EMBL/GenBank/DDBJ whole genome shotgun (WGS) entry which is preliminary data.</text>
</comment>
<proteinExistence type="predicted"/>
<dbReference type="EMBL" id="JAYFUL010000034">
    <property type="protein sequence ID" value="MEA5259663.1"/>
    <property type="molecule type" value="Genomic_DNA"/>
</dbReference>
<keyword evidence="3" id="KW-1185">Reference proteome</keyword>
<sequence length="421" mass="46488">MKKSINHIFGKLGFLIIVSLAILSSCKDSELETISTGTPVIKKVYLLDTIARHKDSTFVSSIPDDKLLVINGENLGGIIKVYFNDYEASFNTNYNTNTNLIIRLPKEAPTEATMATVPNKIRIVTSHGEVTYDFTLLPPPPNIYWIDNENALPGATITLNGANFLLVQKVVFPGNIEVTDFKATKEGDKIEVKVPASLTLAGPIQVVTKFGEAKTVAPFNLNAGTTVFANFDDKQWASWMWNIFVKNSTTDYPGARGSYAYFEKNTVTKAGDNAWWNADGRALWLTTDLRNPLFNKDSLSNRVEQYSLKFEMYVKQPWASGSFLIKANGKNYAARFEPWRAAGKAYSTTGWVTQTISLTEFRTADGTGTSASSISDIVGADGNNGGAEFVFFFDNTTPKNSDIDKIAIAVDNLRIVRTTRK</sequence>
<dbReference type="InterPro" id="IPR013783">
    <property type="entry name" value="Ig-like_fold"/>
</dbReference>
<evidence type="ECO:0000313" key="3">
    <source>
        <dbReference type="Proteomes" id="UP001304671"/>
    </source>
</evidence>
<feature type="domain" description="Surface glycan-binding protein B xyloglucan binding" evidence="1">
    <location>
        <begin position="224"/>
        <end position="417"/>
    </location>
</feature>
<dbReference type="RefSeq" id="WP_323251484.1">
    <property type="nucleotide sequence ID" value="NZ_JAYFUL010000034.1"/>
</dbReference>
<dbReference type="PROSITE" id="PS51257">
    <property type="entry name" value="PROKAR_LIPOPROTEIN"/>
    <property type="match status" value="1"/>
</dbReference>
<evidence type="ECO:0000313" key="2">
    <source>
        <dbReference type="EMBL" id="MEA5259663.1"/>
    </source>
</evidence>
<name>A0ABU5QRG6_9BACT</name>